<comment type="caution">
    <text evidence="1">The sequence shown here is derived from an EMBL/GenBank/DDBJ whole genome shotgun (WGS) entry which is preliminary data.</text>
</comment>
<protein>
    <recommendedName>
        <fullName evidence="3">Type IV pilin</fullName>
    </recommendedName>
</protein>
<dbReference type="OrthoDB" id="5296638at2"/>
<dbReference type="InterPro" id="IPR045584">
    <property type="entry name" value="Pilin-like"/>
</dbReference>
<evidence type="ECO:0000313" key="1">
    <source>
        <dbReference type="EMBL" id="EPB99999.1"/>
    </source>
</evidence>
<evidence type="ECO:0000313" key="2">
    <source>
        <dbReference type="Proteomes" id="UP000014463"/>
    </source>
</evidence>
<accession>S2KDS9</accession>
<evidence type="ECO:0008006" key="3">
    <source>
        <dbReference type="Google" id="ProtNLM"/>
    </source>
</evidence>
<keyword evidence="2" id="KW-1185">Reference proteome</keyword>
<dbReference type="SUPFAM" id="SSF54523">
    <property type="entry name" value="Pili subunits"/>
    <property type="match status" value="1"/>
</dbReference>
<dbReference type="eggNOG" id="COG4968">
    <property type="taxonomic scope" value="Bacteria"/>
</dbReference>
<dbReference type="Gene3D" id="3.30.700.10">
    <property type="entry name" value="Glycoprotein, Type 4 Pilin"/>
    <property type="match status" value="1"/>
</dbReference>
<dbReference type="GO" id="GO:0043683">
    <property type="term" value="P:type IV pilus assembly"/>
    <property type="evidence" value="ECO:0007669"/>
    <property type="project" value="InterPro"/>
</dbReference>
<dbReference type="EMBL" id="ASTJ01000045">
    <property type="protein sequence ID" value="EPB99999.1"/>
    <property type="molecule type" value="Genomic_DNA"/>
</dbReference>
<dbReference type="STRING" id="1121939.L861_08540"/>
<organism evidence="1 2">
    <name type="scientific">Litchfieldella anticariensis (strain DSM 16096 / CECT 5854 / CIP 108499 / LMG 22089 / FP35)</name>
    <name type="common">Halomonas anticariensis</name>
    <dbReference type="NCBI Taxonomy" id="1121939"/>
    <lineage>
        <taxon>Bacteria</taxon>
        <taxon>Pseudomonadati</taxon>
        <taxon>Pseudomonadota</taxon>
        <taxon>Gammaproteobacteria</taxon>
        <taxon>Oceanospirillales</taxon>
        <taxon>Halomonadaceae</taxon>
        <taxon>Litchfieldella</taxon>
    </lineage>
</organism>
<dbReference type="Pfam" id="PF16732">
    <property type="entry name" value="ComP_DUS"/>
    <property type="match status" value="1"/>
</dbReference>
<name>S2KDS9_LITA3</name>
<reference evidence="1 2" key="1">
    <citation type="journal article" date="2013" name="Genome Announc.">
        <title>Draft genome sequence of the moderately halophilic gammaproteobacterium Halomonas anticariensis FP35.</title>
        <authorList>
            <person name="Tahrioui A."/>
            <person name="Quesada E."/>
            <person name="Llamas I."/>
        </authorList>
    </citation>
    <scope>NUCLEOTIDE SEQUENCE [LARGE SCALE GENOMIC DNA]</scope>
    <source>
        <strain evidence="2">DSM 16096 / CECT 5854 / LMG 22089 / FP35</strain>
    </source>
</reference>
<dbReference type="InterPro" id="IPR031982">
    <property type="entry name" value="PilE-like"/>
</dbReference>
<dbReference type="Proteomes" id="UP000014463">
    <property type="component" value="Unassembled WGS sequence"/>
</dbReference>
<dbReference type="PATRIC" id="fig|1121939.11.peg.4642"/>
<proteinExistence type="predicted"/>
<gene>
    <name evidence="1" type="ORF">L861_08540</name>
</gene>
<dbReference type="AlphaFoldDB" id="S2KDS9"/>
<sequence length="114" mass="12087">MIVVVVVAILASIAYPLYSGYLERARRTDGQSMLMQVAGHLERCYTVNSSYQNCISALASGGMASEDGHYTVTATSLSASTFTLSAAPKGAQAADSCGNLTLNQRGERTPDDCW</sequence>